<evidence type="ECO:0000256" key="1">
    <source>
        <dbReference type="ARBA" id="ARBA00004173"/>
    </source>
</evidence>
<keyword evidence="6" id="KW-0496">Mitochondrion</keyword>
<name>A0ABX6F6T6_KLUMA</name>
<keyword evidence="3 9" id="KW-0812">Transmembrane</keyword>
<evidence type="ECO:0000313" key="11">
    <source>
        <dbReference type="Proteomes" id="UP000422736"/>
    </source>
</evidence>
<keyword evidence="4 9" id="KW-1133">Transmembrane helix</keyword>
<keyword evidence="11" id="KW-1185">Reference proteome</keyword>
<dbReference type="PANTHER" id="PTHR14360">
    <property type="entry name" value="PROTEIN FMP32, MITOCHONDRIAL"/>
    <property type="match status" value="1"/>
</dbReference>
<evidence type="ECO:0000256" key="9">
    <source>
        <dbReference type="SAM" id="Phobius"/>
    </source>
</evidence>
<dbReference type="Proteomes" id="UP000422736">
    <property type="component" value="Chromosome 7"/>
</dbReference>
<keyword evidence="7 9" id="KW-0472">Membrane</keyword>
<reference evidence="10 11" key="1">
    <citation type="submission" date="2016-03" db="EMBL/GenBank/DDBJ databases">
        <title>How can Kluyveromyces marxianus grow so fast - potential evolutionary course in Saccharomyces Complex revealed by comparative genomics.</title>
        <authorList>
            <person name="Mo W."/>
            <person name="Lu W."/>
            <person name="Yang X."/>
            <person name="Qi J."/>
            <person name="Lv H."/>
        </authorList>
    </citation>
    <scope>NUCLEOTIDE SEQUENCE [LARGE SCALE GENOMIC DNA]</scope>
    <source>
        <strain evidence="10 11">FIM1</strain>
    </source>
</reference>
<organism evidence="10 11">
    <name type="scientific">Kluyveromyces marxianus</name>
    <name type="common">Yeast</name>
    <name type="synonym">Candida kefyr</name>
    <dbReference type="NCBI Taxonomy" id="4911"/>
    <lineage>
        <taxon>Eukaryota</taxon>
        <taxon>Fungi</taxon>
        <taxon>Dikarya</taxon>
        <taxon>Ascomycota</taxon>
        <taxon>Saccharomycotina</taxon>
        <taxon>Saccharomycetes</taxon>
        <taxon>Saccharomycetales</taxon>
        <taxon>Saccharomycetaceae</taxon>
        <taxon>Kluyveromyces</taxon>
    </lineage>
</organism>
<dbReference type="PANTHER" id="PTHR14360:SF1">
    <property type="entry name" value="PROTEIN FMP32, MITOCHONDRIAL"/>
    <property type="match status" value="1"/>
</dbReference>
<evidence type="ECO:0000256" key="8">
    <source>
        <dbReference type="SAM" id="Coils"/>
    </source>
</evidence>
<evidence type="ECO:0000256" key="3">
    <source>
        <dbReference type="ARBA" id="ARBA00022692"/>
    </source>
</evidence>
<evidence type="ECO:0000256" key="4">
    <source>
        <dbReference type="ARBA" id="ARBA00022989"/>
    </source>
</evidence>
<evidence type="ECO:0000256" key="5">
    <source>
        <dbReference type="ARBA" id="ARBA00023054"/>
    </source>
</evidence>
<feature type="coiled-coil region" evidence="8">
    <location>
        <begin position="118"/>
        <end position="156"/>
    </location>
</feature>
<dbReference type="Pfam" id="PF07798">
    <property type="entry name" value="CCDC90-like"/>
    <property type="match status" value="1"/>
</dbReference>
<keyword evidence="5 8" id="KW-0175">Coiled coil</keyword>
<reference evidence="10 11" key="2">
    <citation type="submission" date="2019-11" db="EMBL/GenBank/DDBJ databases">
        <authorList>
            <person name="Lu H."/>
        </authorList>
    </citation>
    <scope>NUCLEOTIDE SEQUENCE [LARGE SCALE GENOMIC DNA]</scope>
    <source>
        <strain evidence="10 11">FIM1</strain>
    </source>
</reference>
<evidence type="ECO:0000256" key="6">
    <source>
        <dbReference type="ARBA" id="ARBA00023128"/>
    </source>
</evidence>
<dbReference type="InterPro" id="IPR024461">
    <property type="entry name" value="CCDC90-like"/>
</dbReference>
<accession>A0ABX6F6T6</accession>
<proteinExistence type="predicted"/>
<evidence type="ECO:0000313" key="10">
    <source>
        <dbReference type="EMBL" id="QGN18023.1"/>
    </source>
</evidence>
<feature type="transmembrane region" description="Helical" evidence="9">
    <location>
        <begin position="204"/>
        <end position="223"/>
    </location>
</feature>
<sequence length="227" mass="26434">MRPLMKLSTLWKASSNFGLAHGPKYRHQFIQFRNIQSTAVLQDNMETVHIRDTNHFKQRLMSEGKFSEQQSDVIVNIMIDALRGGVAHVSQDLASREKLTKLTYQQRVDFSKLREQLLTADKSEIHNLQNEHERIRKDLEVMRNKLREEITKANAGFKLDLSLEKGRIREESSHHDMQIKEIDTRIDQEVTNMKMQIDSVKTQVMQWLIGVCTGTFALVLAYVRLLT</sequence>
<dbReference type="Gene3D" id="1.20.5.340">
    <property type="match status" value="1"/>
</dbReference>
<dbReference type="EMBL" id="CP015061">
    <property type="protein sequence ID" value="QGN18023.1"/>
    <property type="molecule type" value="Genomic_DNA"/>
</dbReference>
<comment type="subcellular location">
    <subcellularLocation>
        <location evidence="2">Membrane</location>
    </subcellularLocation>
    <subcellularLocation>
        <location evidence="1">Mitochondrion</location>
    </subcellularLocation>
</comment>
<protein>
    <submittedName>
        <fullName evidence="10">Protein FMP32</fullName>
    </submittedName>
</protein>
<evidence type="ECO:0000256" key="2">
    <source>
        <dbReference type="ARBA" id="ARBA00004370"/>
    </source>
</evidence>
<evidence type="ECO:0000256" key="7">
    <source>
        <dbReference type="ARBA" id="ARBA00023136"/>
    </source>
</evidence>
<gene>
    <name evidence="10" type="primary">FMP32</name>
    <name evidence="10" type="ORF">FIM1_4339</name>
</gene>